<dbReference type="Proteomes" id="UP000198384">
    <property type="component" value="Unassembled WGS sequence"/>
</dbReference>
<keyword evidence="3" id="KW-1185">Reference proteome</keyword>
<dbReference type="RefSeq" id="WP_089380099.1">
    <property type="nucleotide sequence ID" value="NZ_FZNT01000001.1"/>
</dbReference>
<accession>A0A238VK52</accession>
<gene>
    <name evidence="2" type="ORF">SAMN06265371_101456</name>
</gene>
<evidence type="ECO:0000313" key="2">
    <source>
        <dbReference type="EMBL" id="SNR33869.1"/>
    </source>
</evidence>
<name>A0A238VK52_9FLAO</name>
<organism evidence="2 3">
    <name type="scientific">Lutibacter agarilyticus</name>
    <dbReference type="NCBI Taxonomy" id="1109740"/>
    <lineage>
        <taxon>Bacteria</taxon>
        <taxon>Pseudomonadati</taxon>
        <taxon>Bacteroidota</taxon>
        <taxon>Flavobacteriia</taxon>
        <taxon>Flavobacteriales</taxon>
        <taxon>Flavobacteriaceae</taxon>
        <taxon>Lutibacter</taxon>
    </lineage>
</organism>
<keyword evidence="1" id="KW-0812">Transmembrane</keyword>
<keyword evidence="1" id="KW-1133">Transmembrane helix</keyword>
<dbReference type="EMBL" id="FZNT01000001">
    <property type="protein sequence ID" value="SNR33869.1"/>
    <property type="molecule type" value="Genomic_DNA"/>
</dbReference>
<feature type="transmembrane region" description="Helical" evidence="1">
    <location>
        <begin position="7"/>
        <end position="27"/>
    </location>
</feature>
<evidence type="ECO:0000313" key="3">
    <source>
        <dbReference type="Proteomes" id="UP000198384"/>
    </source>
</evidence>
<reference evidence="2 3" key="1">
    <citation type="submission" date="2017-06" db="EMBL/GenBank/DDBJ databases">
        <authorList>
            <person name="Kim H.J."/>
            <person name="Triplett B.A."/>
        </authorList>
    </citation>
    <scope>NUCLEOTIDE SEQUENCE [LARGE SCALE GENOMIC DNA]</scope>
    <source>
        <strain evidence="2 3">DSM 29150</strain>
    </source>
</reference>
<protein>
    <submittedName>
        <fullName evidence="2">Uncharacterized protein</fullName>
    </submittedName>
</protein>
<proteinExistence type="predicted"/>
<sequence>MKIRITIFFSIIFIATIAIPTVIGLSIKNTDVSVFLNLEENEHEKEKGEELNSKEIKKITSYTTSEFSENDKKEKCMSFYTKNYISQYPKILTQPPEFLV</sequence>
<keyword evidence="1" id="KW-0472">Membrane</keyword>
<dbReference type="AlphaFoldDB" id="A0A238VK52"/>
<evidence type="ECO:0000256" key="1">
    <source>
        <dbReference type="SAM" id="Phobius"/>
    </source>
</evidence>
<dbReference type="OrthoDB" id="1203274at2"/>